<dbReference type="EMBL" id="PVTE01000036">
    <property type="protein sequence ID" value="PRY25888.1"/>
    <property type="molecule type" value="Genomic_DNA"/>
</dbReference>
<gene>
    <name evidence="14" type="ORF">CLV58_13623</name>
</gene>
<dbReference type="InterPro" id="IPR005804">
    <property type="entry name" value="FA_desaturase_dom"/>
</dbReference>
<feature type="domain" description="Fatty acid desaturase" evidence="13">
    <location>
        <begin position="78"/>
        <end position="307"/>
    </location>
</feature>
<dbReference type="RefSeq" id="WP_106140638.1">
    <property type="nucleotide sequence ID" value="NZ_PVTE01000036.1"/>
</dbReference>
<reference evidence="14 15" key="1">
    <citation type="submission" date="2018-03" db="EMBL/GenBank/DDBJ databases">
        <title>Genomic Encyclopedia of Archaeal and Bacterial Type Strains, Phase II (KMG-II): from individual species to whole genera.</title>
        <authorList>
            <person name="Goeker M."/>
        </authorList>
    </citation>
    <scope>NUCLEOTIDE SEQUENCE [LARGE SCALE GENOMIC DNA]</scope>
    <source>
        <strain evidence="14 15">DSM 28354</strain>
    </source>
</reference>
<keyword evidence="15" id="KW-1185">Reference proteome</keyword>
<keyword evidence="8" id="KW-0408">Iron</keyword>
<evidence type="ECO:0000256" key="5">
    <source>
        <dbReference type="ARBA" id="ARBA00022832"/>
    </source>
</evidence>
<dbReference type="Proteomes" id="UP000238375">
    <property type="component" value="Unassembled WGS sequence"/>
</dbReference>
<evidence type="ECO:0000256" key="3">
    <source>
        <dbReference type="ARBA" id="ARBA00022516"/>
    </source>
</evidence>
<comment type="similarity">
    <text evidence="2">Belongs to the fatty acid desaturase type 2 family.</text>
</comment>
<keyword evidence="4 12" id="KW-0812">Transmembrane</keyword>
<feature type="transmembrane region" description="Helical" evidence="12">
    <location>
        <begin position="47"/>
        <end position="68"/>
    </location>
</feature>
<accession>A0A2T0RXK0</accession>
<evidence type="ECO:0000256" key="12">
    <source>
        <dbReference type="SAM" id="Phobius"/>
    </source>
</evidence>
<dbReference type="OrthoDB" id="19906at2"/>
<keyword evidence="11" id="KW-0275">Fatty acid biosynthesis</keyword>
<keyword evidence="9" id="KW-0443">Lipid metabolism</keyword>
<evidence type="ECO:0000313" key="14">
    <source>
        <dbReference type="EMBL" id="PRY25888.1"/>
    </source>
</evidence>
<dbReference type="AlphaFoldDB" id="A0A2T0RXK0"/>
<evidence type="ECO:0000256" key="6">
    <source>
        <dbReference type="ARBA" id="ARBA00022989"/>
    </source>
</evidence>
<feature type="transmembrane region" description="Helical" evidence="12">
    <location>
        <begin position="222"/>
        <end position="244"/>
    </location>
</feature>
<dbReference type="PANTHER" id="PTHR11351">
    <property type="entry name" value="ACYL-COA DESATURASE"/>
    <property type="match status" value="1"/>
</dbReference>
<evidence type="ECO:0000256" key="4">
    <source>
        <dbReference type="ARBA" id="ARBA00022692"/>
    </source>
</evidence>
<feature type="transmembrane region" description="Helical" evidence="12">
    <location>
        <begin position="197"/>
        <end position="216"/>
    </location>
</feature>
<dbReference type="Pfam" id="PF00487">
    <property type="entry name" value="FA_desaturase"/>
    <property type="match status" value="1"/>
</dbReference>
<evidence type="ECO:0000256" key="7">
    <source>
        <dbReference type="ARBA" id="ARBA00023002"/>
    </source>
</evidence>
<evidence type="ECO:0000259" key="13">
    <source>
        <dbReference type="Pfam" id="PF00487"/>
    </source>
</evidence>
<keyword evidence="7" id="KW-0560">Oxidoreductase</keyword>
<keyword evidence="5" id="KW-0276">Fatty acid metabolism</keyword>
<evidence type="ECO:0000256" key="8">
    <source>
        <dbReference type="ARBA" id="ARBA00023004"/>
    </source>
</evidence>
<dbReference type="GO" id="GO:0016020">
    <property type="term" value="C:membrane"/>
    <property type="evidence" value="ECO:0007669"/>
    <property type="project" value="UniProtKB-SubCell"/>
</dbReference>
<name>A0A2T0RXK0_9BACT</name>
<dbReference type="GO" id="GO:0006633">
    <property type="term" value="P:fatty acid biosynthetic process"/>
    <property type="evidence" value="ECO:0007669"/>
    <property type="project" value="UniProtKB-KW"/>
</dbReference>
<evidence type="ECO:0000256" key="1">
    <source>
        <dbReference type="ARBA" id="ARBA00004141"/>
    </source>
</evidence>
<dbReference type="PANTHER" id="PTHR11351:SF31">
    <property type="entry name" value="DESATURASE 1, ISOFORM A-RELATED"/>
    <property type="match status" value="1"/>
</dbReference>
<feature type="transmembrane region" description="Helical" evidence="12">
    <location>
        <begin position="74"/>
        <end position="95"/>
    </location>
</feature>
<organism evidence="14 15">
    <name type="scientific">Spirosoma oryzae</name>
    <dbReference type="NCBI Taxonomy" id="1469603"/>
    <lineage>
        <taxon>Bacteria</taxon>
        <taxon>Pseudomonadati</taxon>
        <taxon>Bacteroidota</taxon>
        <taxon>Cytophagia</taxon>
        <taxon>Cytophagales</taxon>
        <taxon>Cytophagaceae</taxon>
        <taxon>Spirosoma</taxon>
    </lineage>
</organism>
<comment type="subcellular location">
    <subcellularLocation>
        <location evidence="1">Membrane</location>
        <topology evidence="1">Multi-pass membrane protein</topology>
    </subcellularLocation>
</comment>
<evidence type="ECO:0000256" key="2">
    <source>
        <dbReference type="ARBA" id="ARBA00008749"/>
    </source>
</evidence>
<protein>
    <submittedName>
        <fullName evidence="14">Stearoyl-CoA desaturase (Delta-9 desaturase)</fullName>
    </submittedName>
</protein>
<proteinExistence type="inferred from homology"/>
<keyword evidence="3" id="KW-0444">Lipid biosynthesis</keyword>
<keyword evidence="10 12" id="KW-0472">Membrane</keyword>
<sequence>MAFIDNVLQQPAYGWIDQAGNLVIPTKKQLFTEAFSRINVLATRKNWISAISWLMAACMVPFLLVFTFKYFSLPLLGLLVLYSMVIMSTQGTIWFHRYSTHRSYTFSHPVWRFITQNLVLRTFPEEIYVVSHHVHHAKSDQPGDPYNAQAGLLYCMLSDVNHQSIAKDLSEADYTKAAGFLRHTGVWINSYKDYQKWGSIASPVYTVGLWILNWSFWYTAFFLIGGHGLACALFSGAFFWLVLVRAFNYTGHGKGQQKHVDGVDFDRRNLSLNQIRPGLFSGEWHNNHHLYPSSARAGFLRYQLDLAWLYILGLYKLGAIASYRDNKKEFLQKYLREPMGQTNDKSADSGRIRKATARFHQLFSDSQTVPEAAKNNHPKKSMSIQERSCWDPLRETLPESGAFTEPYAHLTNPDLSCQQFNRLLHQYKQAVFEVYHRQLTDDGGATNSV</sequence>
<comment type="caution">
    <text evidence="14">The sequence shown here is derived from an EMBL/GenBank/DDBJ whole genome shotgun (WGS) entry which is preliminary data.</text>
</comment>
<evidence type="ECO:0000313" key="15">
    <source>
        <dbReference type="Proteomes" id="UP000238375"/>
    </source>
</evidence>
<evidence type="ECO:0000256" key="11">
    <source>
        <dbReference type="ARBA" id="ARBA00023160"/>
    </source>
</evidence>
<keyword evidence="6 12" id="KW-1133">Transmembrane helix</keyword>
<dbReference type="InterPro" id="IPR015876">
    <property type="entry name" value="Acyl-CoA_DS"/>
</dbReference>
<evidence type="ECO:0000256" key="10">
    <source>
        <dbReference type="ARBA" id="ARBA00023136"/>
    </source>
</evidence>
<dbReference type="GO" id="GO:0016717">
    <property type="term" value="F:oxidoreductase activity, acting on paired donors, with oxidation of a pair of donors resulting in the reduction of molecular oxygen to two molecules of water"/>
    <property type="evidence" value="ECO:0007669"/>
    <property type="project" value="InterPro"/>
</dbReference>
<evidence type="ECO:0000256" key="9">
    <source>
        <dbReference type="ARBA" id="ARBA00023098"/>
    </source>
</evidence>